<sequence>MAWRGAGPVLAGVAIRRLSPDCAAVVCEPGSADGRELTDDQSSEAAVKLECVWERGGFEPFRDDRYVMDRYLNGPRTSWLWR</sequence>
<protein>
    <submittedName>
        <fullName evidence="1">Uncharacterized protein</fullName>
    </submittedName>
</protein>
<organism evidence="1 2">
    <name type="scientific">Streptomyces sp. 900105755</name>
    <dbReference type="NCBI Taxonomy" id="3154389"/>
    <lineage>
        <taxon>Bacteria</taxon>
        <taxon>Bacillati</taxon>
        <taxon>Actinomycetota</taxon>
        <taxon>Actinomycetes</taxon>
        <taxon>Kitasatosporales</taxon>
        <taxon>Streptomycetaceae</taxon>
        <taxon>Streptomyces</taxon>
    </lineage>
</organism>
<proteinExistence type="predicted"/>
<accession>A0ABV1TU92</accession>
<evidence type="ECO:0000313" key="2">
    <source>
        <dbReference type="Proteomes" id="UP001490365"/>
    </source>
</evidence>
<dbReference type="EMBL" id="JBEOZM010000033">
    <property type="protein sequence ID" value="MER6273605.1"/>
    <property type="molecule type" value="Genomic_DNA"/>
</dbReference>
<reference evidence="1 2" key="1">
    <citation type="submission" date="2024-06" db="EMBL/GenBank/DDBJ databases">
        <title>The Natural Products Discovery Center: Release of the First 8490 Sequenced Strains for Exploring Actinobacteria Biosynthetic Diversity.</title>
        <authorList>
            <person name="Kalkreuter E."/>
            <person name="Kautsar S.A."/>
            <person name="Yang D."/>
            <person name="Bader C.D."/>
            <person name="Teijaro C.N."/>
            <person name="Fluegel L."/>
            <person name="Davis C.M."/>
            <person name="Simpson J.R."/>
            <person name="Lauterbach L."/>
            <person name="Steele A.D."/>
            <person name="Gui C."/>
            <person name="Meng S."/>
            <person name="Li G."/>
            <person name="Viehrig K."/>
            <person name="Ye F."/>
            <person name="Su P."/>
            <person name="Kiefer A.F."/>
            <person name="Nichols A."/>
            <person name="Cepeda A.J."/>
            <person name="Yan W."/>
            <person name="Fan B."/>
            <person name="Jiang Y."/>
            <person name="Adhikari A."/>
            <person name="Zheng C.-J."/>
            <person name="Schuster L."/>
            <person name="Cowan T.M."/>
            <person name="Smanski M.J."/>
            <person name="Chevrette M.G."/>
            <person name="De Carvalho L.P.S."/>
            <person name="Shen B."/>
        </authorList>
    </citation>
    <scope>NUCLEOTIDE SEQUENCE [LARGE SCALE GENOMIC DNA]</scope>
    <source>
        <strain evidence="1 2">NPDC001694</strain>
    </source>
</reference>
<keyword evidence="2" id="KW-1185">Reference proteome</keyword>
<gene>
    <name evidence="1" type="ORF">ABT211_41055</name>
</gene>
<dbReference type="Proteomes" id="UP001490365">
    <property type="component" value="Unassembled WGS sequence"/>
</dbReference>
<evidence type="ECO:0000313" key="1">
    <source>
        <dbReference type="EMBL" id="MER6273605.1"/>
    </source>
</evidence>
<dbReference type="RefSeq" id="WP_351961863.1">
    <property type="nucleotide sequence ID" value="NZ_JBEOZM010000033.1"/>
</dbReference>
<name>A0ABV1TU92_9ACTN</name>
<comment type="caution">
    <text evidence="1">The sequence shown here is derived from an EMBL/GenBank/DDBJ whole genome shotgun (WGS) entry which is preliminary data.</text>
</comment>